<evidence type="ECO:0000313" key="9">
    <source>
        <dbReference type="EMBL" id="QDZ16390.1"/>
    </source>
</evidence>
<organism evidence="9 10">
    <name type="scientific">Humibacter ginsenosidimutans</name>
    <dbReference type="NCBI Taxonomy" id="2599293"/>
    <lineage>
        <taxon>Bacteria</taxon>
        <taxon>Bacillati</taxon>
        <taxon>Actinomycetota</taxon>
        <taxon>Actinomycetes</taxon>
        <taxon>Micrococcales</taxon>
        <taxon>Microbacteriaceae</taxon>
        <taxon>Humibacter</taxon>
    </lineage>
</organism>
<evidence type="ECO:0000313" key="10">
    <source>
        <dbReference type="Proteomes" id="UP000320216"/>
    </source>
</evidence>
<protein>
    <submittedName>
        <fullName evidence="9">BMP family ABC transporter substrate-binding protein</fullName>
    </submittedName>
</protein>
<dbReference type="Gene3D" id="3.40.50.2300">
    <property type="match status" value="2"/>
</dbReference>
<dbReference type="AlphaFoldDB" id="A0A5B8MA76"/>
<feature type="domain" description="ABC transporter substrate-binding protein PnrA-like" evidence="8">
    <location>
        <begin position="46"/>
        <end position="348"/>
    </location>
</feature>
<dbReference type="OrthoDB" id="9784230at2"/>
<dbReference type="EMBL" id="CP042305">
    <property type="protein sequence ID" value="QDZ16390.1"/>
    <property type="molecule type" value="Genomic_DNA"/>
</dbReference>
<dbReference type="Proteomes" id="UP000320216">
    <property type="component" value="Chromosome"/>
</dbReference>
<keyword evidence="4 7" id="KW-0732">Signal</keyword>
<evidence type="ECO:0000256" key="5">
    <source>
        <dbReference type="ARBA" id="ARBA00023136"/>
    </source>
</evidence>
<evidence type="ECO:0000256" key="1">
    <source>
        <dbReference type="ARBA" id="ARBA00004193"/>
    </source>
</evidence>
<dbReference type="Pfam" id="PF02608">
    <property type="entry name" value="Bmp"/>
    <property type="match status" value="1"/>
</dbReference>
<name>A0A5B8MA76_9MICO</name>
<comment type="subcellular location">
    <subcellularLocation>
        <location evidence="1">Cell membrane</location>
        <topology evidence="1">Lipid-anchor</topology>
    </subcellularLocation>
</comment>
<keyword evidence="10" id="KW-1185">Reference proteome</keyword>
<evidence type="ECO:0000256" key="4">
    <source>
        <dbReference type="ARBA" id="ARBA00022729"/>
    </source>
</evidence>
<reference evidence="9 10" key="1">
    <citation type="submission" date="2019-07" db="EMBL/GenBank/DDBJ databases">
        <title>Full genome sequence of Humibacter sp. WJ7-1.</title>
        <authorList>
            <person name="Im W.-T."/>
        </authorList>
    </citation>
    <scope>NUCLEOTIDE SEQUENCE [LARGE SCALE GENOMIC DNA]</scope>
    <source>
        <strain evidence="9 10">WJ7-1</strain>
    </source>
</reference>
<dbReference type="PANTHER" id="PTHR34296:SF2">
    <property type="entry name" value="ABC TRANSPORTER GUANOSINE-BINDING PROTEIN NUPN"/>
    <property type="match status" value="1"/>
</dbReference>
<evidence type="ECO:0000256" key="2">
    <source>
        <dbReference type="ARBA" id="ARBA00008610"/>
    </source>
</evidence>
<dbReference type="InterPro" id="IPR050957">
    <property type="entry name" value="BMP_lipoprotein"/>
</dbReference>
<keyword evidence="3" id="KW-1003">Cell membrane</keyword>
<evidence type="ECO:0000256" key="3">
    <source>
        <dbReference type="ARBA" id="ARBA00022475"/>
    </source>
</evidence>
<dbReference type="PANTHER" id="PTHR34296">
    <property type="entry name" value="TRANSCRIPTIONAL ACTIVATOR PROTEIN MED"/>
    <property type="match status" value="1"/>
</dbReference>
<feature type="chain" id="PRO_5022668367" evidence="7">
    <location>
        <begin position="29"/>
        <end position="363"/>
    </location>
</feature>
<dbReference type="InterPro" id="IPR028082">
    <property type="entry name" value="Peripla_BP_I"/>
</dbReference>
<dbReference type="KEGG" id="huw:FPZ11_18000"/>
<dbReference type="GO" id="GO:0005886">
    <property type="term" value="C:plasma membrane"/>
    <property type="evidence" value="ECO:0007669"/>
    <property type="project" value="UniProtKB-SubCell"/>
</dbReference>
<evidence type="ECO:0000259" key="8">
    <source>
        <dbReference type="Pfam" id="PF02608"/>
    </source>
</evidence>
<gene>
    <name evidence="9" type="ORF">FPZ11_18000</name>
</gene>
<dbReference type="CDD" id="cd06354">
    <property type="entry name" value="PBP1_PrnA-like"/>
    <property type="match status" value="1"/>
</dbReference>
<comment type="similarity">
    <text evidence="2">Belongs to the BMP lipoprotein family.</text>
</comment>
<sequence>MTFKLRKVALAGLAAASAIALLAGCGQAPTDSNTATKAKSNFLPCMVSDNGGFNDHSFNQLGYEGLVASAKKLGTKYKTAESKTASDYAPNINSMVDQNCNLIITVGFNLSDATKKAAAANTSTDFAIIDDDEFTAPNVKSIIFDTAQAAFLGGYAAASFSKTGVVGTFGGMQIPTVTIFMDGFVDGVNYYNQQKNKSVKVVGWNVDSQKGSFTGGFDANDTAKQVAQGLIDQNADVIMPVGGPIYQSAAQAIDQANSAGKSISMIGVDADVYNTDPSVRSILLTSVMKGIKPSTSAVIEQSAAGKFSNTAYVGTLKNDGVGLAPFHDFASKVDSNLKSELDKIKQGIIDGSITVKSPASPKS</sequence>
<accession>A0A5B8MA76</accession>
<dbReference type="InterPro" id="IPR003760">
    <property type="entry name" value="PnrA-like"/>
</dbReference>
<feature type="signal peptide" evidence="7">
    <location>
        <begin position="1"/>
        <end position="28"/>
    </location>
</feature>
<evidence type="ECO:0000256" key="7">
    <source>
        <dbReference type="SAM" id="SignalP"/>
    </source>
</evidence>
<evidence type="ECO:0000256" key="6">
    <source>
        <dbReference type="ARBA" id="ARBA00023288"/>
    </source>
</evidence>
<dbReference type="PROSITE" id="PS51257">
    <property type="entry name" value="PROKAR_LIPOPROTEIN"/>
    <property type="match status" value="1"/>
</dbReference>
<proteinExistence type="inferred from homology"/>
<dbReference type="SUPFAM" id="SSF53822">
    <property type="entry name" value="Periplasmic binding protein-like I"/>
    <property type="match status" value="1"/>
</dbReference>
<keyword evidence="6" id="KW-0449">Lipoprotein</keyword>
<dbReference type="RefSeq" id="WP_146322394.1">
    <property type="nucleotide sequence ID" value="NZ_CP042305.1"/>
</dbReference>
<keyword evidence="5" id="KW-0472">Membrane</keyword>